<dbReference type="PANTHER" id="PTHR43293">
    <property type="entry name" value="ACETATE COA-TRANSFERASE YDIF"/>
    <property type="match status" value="1"/>
</dbReference>
<keyword evidence="3" id="KW-1185">Reference proteome</keyword>
<organism evidence="2 3">
    <name type="scientific">Paenibacillus agricola</name>
    <dbReference type="NCBI Taxonomy" id="2716264"/>
    <lineage>
        <taxon>Bacteria</taxon>
        <taxon>Bacillati</taxon>
        <taxon>Bacillota</taxon>
        <taxon>Bacilli</taxon>
        <taxon>Bacillales</taxon>
        <taxon>Paenibacillaceae</taxon>
        <taxon>Paenibacillus</taxon>
    </lineage>
</organism>
<dbReference type="RefSeq" id="WP_166146863.1">
    <property type="nucleotide sequence ID" value="NZ_JAAOIW010000002.1"/>
</dbReference>
<dbReference type="Proteomes" id="UP001165962">
    <property type="component" value="Unassembled WGS sequence"/>
</dbReference>
<name>A0ABX0J201_9BACL</name>
<evidence type="ECO:0000256" key="1">
    <source>
        <dbReference type="ARBA" id="ARBA00007047"/>
    </source>
</evidence>
<dbReference type="Gene3D" id="3.30.30.40">
    <property type="match status" value="1"/>
</dbReference>
<dbReference type="PANTHER" id="PTHR43293:SF3">
    <property type="entry name" value="CHOLESTEROL RING-CLEAVING HYDROLASE IPDB SUBUNIT"/>
    <property type="match status" value="1"/>
</dbReference>
<comment type="similarity">
    <text evidence="1">Belongs to the 3-oxoacid CoA-transferase subunit B family.</text>
</comment>
<gene>
    <name evidence="2" type="ORF">G9U52_04820</name>
</gene>
<comment type="caution">
    <text evidence="2">The sequence shown here is derived from an EMBL/GenBank/DDBJ whole genome shotgun (WGS) entry which is preliminary data.</text>
</comment>
<dbReference type="GO" id="GO:0016740">
    <property type="term" value="F:transferase activity"/>
    <property type="evidence" value="ECO:0007669"/>
    <property type="project" value="UniProtKB-KW"/>
</dbReference>
<sequence length="286" mass="31499">MPSKFLTLTEAIDLIENGMTLAVSGNMEMSPMALIREVIRAKKISLSLVCVGAAAINADLLLGANCVRTIEFSQISLGEFGFAPHFRRRFEQENDSVTGLEHACPSLIAAITAGAMGIPFIPVRGLIGTDYMSIRPDFKQLTNPYNAEEQIAIVPAIRPDVAIFHAYQADTEGNVLAHPSQNNRVLAQASERTIVSVEQIVSPEELKKAEGSRIPAAFVTAVVHVPFGAHPTSCPGIYKIDNTHIRHYLEASKSETGFEDYLHRYVTAPKDHEAYLFDAYFREIKR</sequence>
<dbReference type="InterPro" id="IPR037171">
    <property type="entry name" value="NagB/RpiA_transferase-like"/>
</dbReference>
<evidence type="ECO:0000313" key="3">
    <source>
        <dbReference type="Proteomes" id="UP001165962"/>
    </source>
</evidence>
<dbReference type="Pfam" id="PF01144">
    <property type="entry name" value="CoA_trans"/>
    <property type="match status" value="1"/>
</dbReference>
<accession>A0ABX0J201</accession>
<keyword evidence="2" id="KW-0808">Transferase</keyword>
<dbReference type="SMART" id="SM00882">
    <property type="entry name" value="CoA_trans"/>
    <property type="match status" value="1"/>
</dbReference>
<evidence type="ECO:0000313" key="2">
    <source>
        <dbReference type="EMBL" id="NHN29149.1"/>
    </source>
</evidence>
<dbReference type="InterPro" id="IPR004165">
    <property type="entry name" value="CoA_trans_fam_I"/>
</dbReference>
<proteinExistence type="inferred from homology"/>
<dbReference type="Gene3D" id="3.40.1080.10">
    <property type="entry name" value="Glutaconate Coenzyme A-transferase"/>
    <property type="match status" value="1"/>
</dbReference>
<dbReference type="EMBL" id="JAAOIW010000002">
    <property type="protein sequence ID" value="NHN29149.1"/>
    <property type="molecule type" value="Genomic_DNA"/>
</dbReference>
<reference evidence="2" key="1">
    <citation type="submission" date="2020-03" db="EMBL/GenBank/DDBJ databases">
        <title>Draft sequencing of Paenibacilllus sp. S3N08.</title>
        <authorList>
            <person name="Kim D.-U."/>
        </authorList>
    </citation>
    <scope>NUCLEOTIDE SEQUENCE</scope>
    <source>
        <strain evidence="2">S3N08</strain>
    </source>
</reference>
<dbReference type="SUPFAM" id="SSF100950">
    <property type="entry name" value="NagB/RpiA/CoA transferase-like"/>
    <property type="match status" value="1"/>
</dbReference>
<protein>
    <submittedName>
        <fullName evidence="2">CoA transferase subunit A</fullName>
    </submittedName>
</protein>